<sequence>MFQSKEEIAPVDCGARFVMQSYGSRAIGLKWNPFAYIGCLKERISHWADKPEGAANTTATICD</sequence>
<protein>
    <submittedName>
        <fullName evidence="1">Uncharacterized protein</fullName>
    </submittedName>
</protein>
<accession>A0A5E5BGF5</accession>
<dbReference type="EMBL" id="CABPSR010000021">
    <property type="protein sequence ID" value="VVE84804.1"/>
    <property type="molecule type" value="Genomic_DNA"/>
</dbReference>
<gene>
    <name evidence="1" type="ORF">PSP31121_04941</name>
</gene>
<reference evidence="1 2" key="1">
    <citation type="submission" date="2019-08" db="EMBL/GenBank/DDBJ databases">
        <authorList>
            <person name="Peeters C."/>
        </authorList>
    </citation>
    <scope>NUCLEOTIDE SEQUENCE [LARGE SCALE GENOMIC DNA]</scope>
    <source>
        <strain evidence="1 2">LMG 31121</strain>
    </source>
</reference>
<proteinExistence type="predicted"/>
<dbReference type="Proteomes" id="UP000335538">
    <property type="component" value="Unassembled WGS sequence"/>
</dbReference>
<dbReference type="AlphaFoldDB" id="A0A5E5BGF5"/>
<organism evidence="1 2">
    <name type="scientific">Pandoraea sputorum</name>
    <dbReference type="NCBI Taxonomy" id="93222"/>
    <lineage>
        <taxon>Bacteria</taxon>
        <taxon>Pseudomonadati</taxon>
        <taxon>Pseudomonadota</taxon>
        <taxon>Betaproteobacteria</taxon>
        <taxon>Burkholderiales</taxon>
        <taxon>Burkholderiaceae</taxon>
        <taxon>Pandoraea</taxon>
    </lineage>
</organism>
<evidence type="ECO:0000313" key="1">
    <source>
        <dbReference type="EMBL" id="VVE84804.1"/>
    </source>
</evidence>
<name>A0A5E5BGF5_9BURK</name>
<evidence type="ECO:0000313" key="2">
    <source>
        <dbReference type="Proteomes" id="UP000335538"/>
    </source>
</evidence>